<keyword evidence="7" id="KW-1185">Reference proteome</keyword>
<evidence type="ECO:0000259" key="5">
    <source>
        <dbReference type="PROSITE" id="PS50043"/>
    </source>
</evidence>
<dbReference type="InterPro" id="IPR036388">
    <property type="entry name" value="WH-like_DNA-bd_sf"/>
</dbReference>
<evidence type="ECO:0000256" key="2">
    <source>
        <dbReference type="ARBA" id="ARBA00023125"/>
    </source>
</evidence>
<dbReference type="SMART" id="SM00421">
    <property type="entry name" value="HTH_LUXR"/>
    <property type="match status" value="1"/>
</dbReference>
<keyword evidence="4" id="KW-0804">Transcription</keyword>
<dbReference type="EMBL" id="JBBEST010000003">
    <property type="protein sequence ID" value="MFM1347098.1"/>
    <property type="molecule type" value="Genomic_DNA"/>
</dbReference>
<dbReference type="InterPro" id="IPR000792">
    <property type="entry name" value="Tscrpt_reg_LuxR_C"/>
</dbReference>
<feature type="domain" description="HTH luxR-type" evidence="5">
    <location>
        <begin position="152"/>
        <end position="217"/>
    </location>
</feature>
<accession>A0ABW9EZG8</accession>
<evidence type="ECO:0000256" key="4">
    <source>
        <dbReference type="ARBA" id="ARBA00023163"/>
    </source>
</evidence>
<gene>
    <name evidence="6" type="ORF">WFP14_11055</name>
</gene>
<keyword evidence="2" id="KW-0238">DNA-binding</keyword>
<dbReference type="PANTHER" id="PTHR44688">
    <property type="entry name" value="DNA-BINDING TRANSCRIPTIONAL ACTIVATOR DEVR_DOSR"/>
    <property type="match status" value="1"/>
</dbReference>
<dbReference type="PRINTS" id="PR00038">
    <property type="entry name" value="HTHLUXR"/>
</dbReference>
<keyword evidence="3" id="KW-0010">Activator</keyword>
<dbReference type="PROSITE" id="PS00622">
    <property type="entry name" value="HTH_LUXR_1"/>
    <property type="match status" value="1"/>
</dbReference>
<dbReference type="PROSITE" id="PS50043">
    <property type="entry name" value="HTH_LUXR_2"/>
    <property type="match status" value="1"/>
</dbReference>
<dbReference type="CDD" id="cd06170">
    <property type="entry name" value="LuxR_C_like"/>
    <property type="match status" value="1"/>
</dbReference>
<comment type="caution">
    <text evidence="6">The sequence shown here is derived from an EMBL/GenBank/DDBJ whole genome shotgun (WGS) entry which is preliminary data.</text>
</comment>
<evidence type="ECO:0000313" key="7">
    <source>
        <dbReference type="Proteomes" id="UP001629523"/>
    </source>
</evidence>
<evidence type="ECO:0000313" key="6">
    <source>
        <dbReference type="EMBL" id="MFM1347098.1"/>
    </source>
</evidence>
<dbReference type="RefSeq" id="WP_077295442.1">
    <property type="nucleotide sequence ID" value="NZ_CABHYG010000011.1"/>
</dbReference>
<sequence>MSEHSENSINIFILTFNKLLNYSLVEFILNIIPTSDISTMNIKIISKEKVSEIILSLLKSRNKSVIILDFDSLFFPEKLQIIEKLSAASRNFKTIALCNAPEFINFSNLYTSLFDDVLRKNSPLVLFREKILNKINELLNFNACETEYLPLAHYQFLMLTPKEHVILKKIMSGKNNNDIARDLFISHKTVCTHRSNIYAKFSVKTLAGLYNYLKKESLINTTYFNTSIR</sequence>
<reference evidence="6 7" key="1">
    <citation type="journal article" date="2024" name="Infect. Genet. Evol.">
        <title>Characteristics and comparative genome analysis of Yersinia enterocolitica and related species associated with human infections in Switzerland 2019-2023.</title>
        <authorList>
            <person name="Stevens M.J.A."/>
            <person name="Horlbog J.A."/>
            <person name="Diethelm A."/>
            <person name="Stephan R."/>
            <person name="Nuesch-Inderbinen M."/>
        </authorList>
    </citation>
    <scope>NUCLEOTIDE SEQUENCE [LARGE SCALE GENOMIC DNA]</scope>
    <source>
        <strain evidence="6 7">N20-0302</strain>
    </source>
</reference>
<keyword evidence="1" id="KW-0805">Transcription regulation</keyword>
<evidence type="ECO:0000256" key="1">
    <source>
        <dbReference type="ARBA" id="ARBA00023015"/>
    </source>
</evidence>
<dbReference type="PANTHER" id="PTHR44688:SF16">
    <property type="entry name" value="DNA-BINDING TRANSCRIPTIONAL ACTIVATOR DEVR_DOSR"/>
    <property type="match status" value="1"/>
</dbReference>
<dbReference type="InterPro" id="IPR016032">
    <property type="entry name" value="Sig_transdc_resp-reg_C-effctor"/>
</dbReference>
<dbReference type="Pfam" id="PF00196">
    <property type="entry name" value="GerE"/>
    <property type="match status" value="1"/>
</dbReference>
<organism evidence="6 7">
    <name type="scientific">Yersinia proxima</name>
    <dbReference type="NCBI Taxonomy" id="2890316"/>
    <lineage>
        <taxon>Bacteria</taxon>
        <taxon>Pseudomonadati</taxon>
        <taxon>Pseudomonadota</taxon>
        <taxon>Gammaproteobacteria</taxon>
        <taxon>Enterobacterales</taxon>
        <taxon>Yersiniaceae</taxon>
        <taxon>Yersinia</taxon>
    </lineage>
</organism>
<name>A0ABW9EZG8_9GAMM</name>
<proteinExistence type="predicted"/>
<dbReference type="Proteomes" id="UP001629523">
    <property type="component" value="Unassembled WGS sequence"/>
</dbReference>
<dbReference type="GeneID" id="93970580"/>
<dbReference type="SUPFAM" id="SSF46894">
    <property type="entry name" value="C-terminal effector domain of the bipartite response regulators"/>
    <property type="match status" value="1"/>
</dbReference>
<evidence type="ECO:0000256" key="3">
    <source>
        <dbReference type="ARBA" id="ARBA00023159"/>
    </source>
</evidence>
<dbReference type="Gene3D" id="1.10.10.10">
    <property type="entry name" value="Winged helix-like DNA-binding domain superfamily/Winged helix DNA-binding domain"/>
    <property type="match status" value="1"/>
</dbReference>
<protein>
    <submittedName>
        <fullName evidence="6">LuxR C-terminal-related transcriptional regulator</fullName>
    </submittedName>
</protein>